<sequence>MVTSMNQILAGERPSHYLGREQNVEELRNNSRMTAWRRKADIVPVIVGGDFNSPSHLDWTNETRDLHGGWQVEWPATKIMEEMNFIDSFREVYPEVDLEPGKIKPVRSFMYAGTEPLKPIPYHRDNDYPSDHYALVTEFDVEEIM</sequence>
<dbReference type="EMBL" id="KZ346269">
    <property type="protein sequence ID" value="PIO70433.1"/>
    <property type="molecule type" value="Genomic_DNA"/>
</dbReference>
<dbReference type="AlphaFoldDB" id="A0A2G9UJW5"/>
<dbReference type="InterPro" id="IPR036691">
    <property type="entry name" value="Endo/exonu/phosph_ase_sf"/>
</dbReference>
<gene>
    <name evidence="1" type="ORF">TELCIR_07717</name>
</gene>
<organism evidence="1 2">
    <name type="scientific">Teladorsagia circumcincta</name>
    <name type="common">Brown stomach worm</name>
    <name type="synonym">Ostertagia circumcincta</name>
    <dbReference type="NCBI Taxonomy" id="45464"/>
    <lineage>
        <taxon>Eukaryota</taxon>
        <taxon>Metazoa</taxon>
        <taxon>Ecdysozoa</taxon>
        <taxon>Nematoda</taxon>
        <taxon>Chromadorea</taxon>
        <taxon>Rhabditida</taxon>
        <taxon>Rhabditina</taxon>
        <taxon>Rhabditomorpha</taxon>
        <taxon>Strongyloidea</taxon>
        <taxon>Trichostrongylidae</taxon>
        <taxon>Teladorsagia</taxon>
    </lineage>
</organism>
<dbReference type="Gene3D" id="3.60.10.10">
    <property type="entry name" value="Endonuclease/exonuclease/phosphatase"/>
    <property type="match status" value="1"/>
</dbReference>
<accession>A0A2G9UJW5</accession>
<dbReference type="OrthoDB" id="276515at2759"/>
<evidence type="ECO:0000313" key="1">
    <source>
        <dbReference type="EMBL" id="PIO70433.1"/>
    </source>
</evidence>
<name>A0A2G9UJW5_TELCI</name>
<dbReference type="PANTHER" id="PTHR41349:SF1">
    <property type="entry name" value="PROTEIN CBG08683"/>
    <property type="match status" value="1"/>
</dbReference>
<protein>
    <recommendedName>
        <fullName evidence="3">Endonuclease/exonuclease/phosphatase domain-containing protein</fullName>
    </recommendedName>
</protein>
<dbReference type="PANTHER" id="PTHR41349">
    <property type="match status" value="1"/>
</dbReference>
<reference evidence="1 2" key="1">
    <citation type="submission" date="2015-09" db="EMBL/GenBank/DDBJ databases">
        <title>Draft genome of the parasitic nematode Teladorsagia circumcincta isolate WARC Sus (inbred).</title>
        <authorList>
            <person name="Mitreva M."/>
        </authorList>
    </citation>
    <scope>NUCLEOTIDE SEQUENCE [LARGE SCALE GENOMIC DNA]</scope>
    <source>
        <strain evidence="1 2">S</strain>
    </source>
</reference>
<dbReference type="Proteomes" id="UP000230423">
    <property type="component" value="Unassembled WGS sequence"/>
</dbReference>
<dbReference type="SUPFAM" id="SSF56219">
    <property type="entry name" value="DNase I-like"/>
    <property type="match status" value="1"/>
</dbReference>
<evidence type="ECO:0000313" key="2">
    <source>
        <dbReference type="Proteomes" id="UP000230423"/>
    </source>
</evidence>
<proteinExistence type="predicted"/>
<keyword evidence="2" id="KW-1185">Reference proteome</keyword>
<evidence type="ECO:0008006" key="3">
    <source>
        <dbReference type="Google" id="ProtNLM"/>
    </source>
</evidence>